<dbReference type="Pfam" id="PF03110">
    <property type="entry name" value="SBP"/>
    <property type="match status" value="1"/>
</dbReference>
<dbReference type="PANTHER" id="PTHR31251:SF226">
    <property type="entry name" value="SQUAMOSA PROMOTER-BINDING-LIKE PROTEIN 6"/>
    <property type="match status" value="1"/>
</dbReference>
<dbReference type="EMBL" id="OU466861">
    <property type="protein sequence ID" value="CAH2066308.1"/>
    <property type="molecule type" value="Genomic_DNA"/>
</dbReference>
<evidence type="ECO:0000256" key="8">
    <source>
        <dbReference type="ARBA" id="ARBA00023242"/>
    </source>
</evidence>
<dbReference type="GO" id="GO:0003677">
    <property type="term" value="F:DNA binding"/>
    <property type="evidence" value="ECO:0007669"/>
    <property type="project" value="UniProtKB-KW"/>
</dbReference>
<keyword evidence="8" id="KW-0539">Nucleus</keyword>
<keyword evidence="2" id="KW-0479">Metal-binding</keyword>
<evidence type="ECO:0000256" key="9">
    <source>
        <dbReference type="PROSITE-ProRule" id="PRU00470"/>
    </source>
</evidence>
<evidence type="ECO:0000256" key="3">
    <source>
        <dbReference type="ARBA" id="ARBA00022771"/>
    </source>
</evidence>
<name>A0AAU9SHU7_THLAR</name>
<evidence type="ECO:0000256" key="10">
    <source>
        <dbReference type="SAM" id="MobiDB-lite"/>
    </source>
</evidence>
<protein>
    <recommendedName>
        <fullName evidence="11">SBP-type domain-containing protein</fullName>
    </recommendedName>
</protein>
<dbReference type="Gene3D" id="4.10.1100.10">
    <property type="entry name" value="Transcription factor, SBP-box domain"/>
    <property type="match status" value="1"/>
</dbReference>
<evidence type="ECO:0000256" key="4">
    <source>
        <dbReference type="ARBA" id="ARBA00022833"/>
    </source>
</evidence>
<feature type="domain" description="SBP-type" evidence="11">
    <location>
        <begin position="138"/>
        <end position="215"/>
    </location>
</feature>
<organism evidence="12 13">
    <name type="scientific">Thlaspi arvense</name>
    <name type="common">Field penny-cress</name>
    <dbReference type="NCBI Taxonomy" id="13288"/>
    <lineage>
        <taxon>Eukaryota</taxon>
        <taxon>Viridiplantae</taxon>
        <taxon>Streptophyta</taxon>
        <taxon>Embryophyta</taxon>
        <taxon>Tracheophyta</taxon>
        <taxon>Spermatophyta</taxon>
        <taxon>Magnoliopsida</taxon>
        <taxon>eudicotyledons</taxon>
        <taxon>Gunneridae</taxon>
        <taxon>Pentapetalae</taxon>
        <taxon>rosids</taxon>
        <taxon>malvids</taxon>
        <taxon>Brassicales</taxon>
        <taxon>Brassicaceae</taxon>
        <taxon>Thlaspideae</taxon>
        <taxon>Thlaspi</taxon>
    </lineage>
</organism>
<evidence type="ECO:0000256" key="2">
    <source>
        <dbReference type="ARBA" id="ARBA00022723"/>
    </source>
</evidence>
<keyword evidence="6" id="KW-0238">DNA-binding</keyword>
<keyword evidence="5" id="KW-0805">Transcription regulation</keyword>
<dbReference type="Proteomes" id="UP000836841">
    <property type="component" value="Chromosome 5"/>
</dbReference>
<keyword evidence="3 9" id="KW-0863">Zinc-finger</keyword>
<keyword evidence="4" id="KW-0862">Zinc</keyword>
<dbReference type="InterPro" id="IPR044817">
    <property type="entry name" value="SBP-like"/>
</dbReference>
<dbReference type="PANTHER" id="PTHR31251">
    <property type="entry name" value="SQUAMOSA PROMOTER-BINDING-LIKE PROTEIN 4"/>
    <property type="match status" value="1"/>
</dbReference>
<evidence type="ECO:0000256" key="6">
    <source>
        <dbReference type="ARBA" id="ARBA00023125"/>
    </source>
</evidence>
<evidence type="ECO:0000256" key="7">
    <source>
        <dbReference type="ARBA" id="ARBA00023163"/>
    </source>
</evidence>
<dbReference type="InterPro" id="IPR004333">
    <property type="entry name" value="SBP_dom"/>
</dbReference>
<feature type="region of interest" description="Disordered" evidence="10">
    <location>
        <begin position="353"/>
        <end position="377"/>
    </location>
</feature>
<feature type="compositionally biased region" description="Low complexity" evidence="10">
    <location>
        <begin position="362"/>
        <end position="377"/>
    </location>
</feature>
<dbReference type="SUPFAM" id="SSF103612">
    <property type="entry name" value="SBT domain"/>
    <property type="match status" value="1"/>
</dbReference>
<evidence type="ECO:0000313" key="12">
    <source>
        <dbReference type="EMBL" id="CAH2066308.1"/>
    </source>
</evidence>
<dbReference type="FunFam" id="4.10.1100.10:FF:000001">
    <property type="entry name" value="Squamosa promoter-binding-like protein 14"/>
    <property type="match status" value="1"/>
</dbReference>
<dbReference type="PROSITE" id="PS51141">
    <property type="entry name" value="ZF_SBP"/>
    <property type="match status" value="1"/>
</dbReference>
<comment type="subcellular location">
    <subcellularLocation>
        <location evidence="1">Nucleus</location>
    </subcellularLocation>
</comment>
<keyword evidence="13" id="KW-1185">Reference proteome</keyword>
<dbReference type="AlphaFoldDB" id="A0AAU9SHU7"/>
<proteinExistence type="predicted"/>
<evidence type="ECO:0000259" key="11">
    <source>
        <dbReference type="PROSITE" id="PS51141"/>
    </source>
</evidence>
<keyword evidence="7" id="KW-0804">Transcription</keyword>
<dbReference type="InterPro" id="IPR036893">
    <property type="entry name" value="SBP_sf"/>
</dbReference>
<gene>
    <name evidence="12" type="ORF">TAV2_LOCUS16487</name>
</gene>
<accession>A0AAU9SHU7</accession>
<sequence>MDSWSYGRSVFLANETLHPSDSFAENRRAMAGFEHGLSNDLEPNDDVLMSGIAGKSNGFSAVSVTKVASSSCVVPASLLHVEEEEDEEENQSSSSKLSRIDFKLRSFLDYGNNDDTSSRAFAIPAKKPRSSSNSCSQKPLCQVYGCSMDLSFSKDYHKRHRVCEAHSKTSVVIVSGIEQRFCQQCSRFHFLSEFDDGKRSCRRRLAGHNERRRKPSFYFLPGKRHKLLRTAHGNKFLENSSVSDFSLVLPEAFPGSFLYRVTEEKEHRASRLVSFKDEPTCSMQNKKSRVYESKPWIYSPEASGVSSIWDLHESAPRSTCALSLLSSQSQQHFSEFPNTSFSITQPNQNLNHQMQPLRIDPGKTSSGSSSCNGKGSSTVDLLQLSSHLQRIEQQRNITDEVKQEYNELYFP</sequence>
<evidence type="ECO:0000313" key="13">
    <source>
        <dbReference type="Proteomes" id="UP000836841"/>
    </source>
</evidence>
<evidence type="ECO:0000256" key="1">
    <source>
        <dbReference type="ARBA" id="ARBA00004123"/>
    </source>
</evidence>
<dbReference type="GO" id="GO:0008270">
    <property type="term" value="F:zinc ion binding"/>
    <property type="evidence" value="ECO:0007669"/>
    <property type="project" value="UniProtKB-KW"/>
</dbReference>
<reference evidence="12 13" key="1">
    <citation type="submission" date="2022-03" db="EMBL/GenBank/DDBJ databases">
        <authorList>
            <person name="Nunn A."/>
            <person name="Chopra R."/>
            <person name="Nunn A."/>
            <person name="Contreras Garrido A."/>
        </authorList>
    </citation>
    <scope>NUCLEOTIDE SEQUENCE [LARGE SCALE GENOMIC DNA]</scope>
</reference>
<dbReference type="GO" id="GO:0005634">
    <property type="term" value="C:nucleus"/>
    <property type="evidence" value="ECO:0007669"/>
    <property type="project" value="UniProtKB-SubCell"/>
</dbReference>
<evidence type="ECO:0000256" key="5">
    <source>
        <dbReference type="ARBA" id="ARBA00023015"/>
    </source>
</evidence>